<proteinExistence type="predicted"/>
<dbReference type="AlphaFoldDB" id="A0A426YYY0"/>
<evidence type="ECO:0000313" key="2">
    <source>
        <dbReference type="Proteomes" id="UP000287651"/>
    </source>
</evidence>
<organism evidence="1 2">
    <name type="scientific">Ensete ventricosum</name>
    <name type="common">Abyssinian banana</name>
    <name type="synonym">Musa ensete</name>
    <dbReference type="NCBI Taxonomy" id="4639"/>
    <lineage>
        <taxon>Eukaryota</taxon>
        <taxon>Viridiplantae</taxon>
        <taxon>Streptophyta</taxon>
        <taxon>Embryophyta</taxon>
        <taxon>Tracheophyta</taxon>
        <taxon>Spermatophyta</taxon>
        <taxon>Magnoliopsida</taxon>
        <taxon>Liliopsida</taxon>
        <taxon>Zingiberales</taxon>
        <taxon>Musaceae</taxon>
        <taxon>Ensete</taxon>
    </lineage>
</organism>
<protein>
    <submittedName>
        <fullName evidence="1">Uncharacterized protein</fullName>
    </submittedName>
</protein>
<sequence length="117" mass="12782">MSGSGRFSISDVYPSCLLLCASIRSVSTEENLHKGLVGMGVSDVTPPTIKSMSRPKDFLEVFLSVFRSRKKPPSLVLLGGVLYSPGGRSIVRSTIPLKSPQRGARSVPPRMPTWLWH</sequence>
<evidence type="ECO:0000313" key="1">
    <source>
        <dbReference type="EMBL" id="RRT56947.1"/>
    </source>
</evidence>
<gene>
    <name evidence="1" type="ORF">B296_00037307</name>
</gene>
<accession>A0A426YYY0</accession>
<name>A0A426YYY0_ENSVE</name>
<reference evidence="1 2" key="1">
    <citation type="journal article" date="2014" name="Agronomy (Basel)">
        <title>A Draft Genome Sequence for Ensete ventricosum, the Drought-Tolerant Tree Against Hunger.</title>
        <authorList>
            <person name="Harrison J."/>
            <person name="Moore K.A."/>
            <person name="Paszkiewicz K."/>
            <person name="Jones T."/>
            <person name="Grant M."/>
            <person name="Ambacheew D."/>
            <person name="Muzemil S."/>
            <person name="Studholme D.J."/>
        </authorList>
    </citation>
    <scope>NUCLEOTIDE SEQUENCE [LARGE SCALE GENOMIC DNA]</scope>
</reference>
<comment type="caution">
    <text evidence="1">The sequence shown here is derived from an EMBL/GenBank/DDBJ whole genome shotgun (WGS) entry which is preliminary data.</text>
</comment>
<dbReference type="EMBL" id="AMZH03009396">
    <property type="protein sequence ID" value="RRT56947.1"/>
    <property type="molecule type" value="Genomic_DNA"/>
</dbReference>
<dbReference type="Proteomes" id="UP000287651">
    <property type="component" value="Unassembled WGS sequence"/>
</dbReference>